<name>A0A699W2B0_TANCI</name>
<dbReference type="EMBL" id="BKCJ011499276">
    <property type="protein sequence ID" value="GFD38354.1"/>
    <property type="molecule type" value="Genomic_DNA"/>
</dbReference>
<organism evidence="1">
    <name type="scientific">Tanacetum cinerariifolium</name>
    <name type="common">Dalmatian daisy</name>
    <name type="synonym">Chrysanthemum cinerariifolium</name>
    <dbReference type="NCBI Taxonomy" id="118510"/>
    <lineage>
        <taxon>Eukaryota</taxon>
        <taxon>Viridiplantae</taxon>
        <taxon>Streptophyta</taxon>
        <taxon>Embryophyta</taxon>
        <taxon>Tracheophyta</taxon>
        <taxon>Spermatophyta</taxon>
        <taxon>Magnoliopsida</taxon>
        <taxon>eudicotyledons</taxon>
        <taxon>Gunneridae</taxon>
        <taxon>Pentapetalae</taxon>
        <taxon>asterids</taxon>
        <taxon>campanulids</taxon>
        <taxon>Asterales</taxon>
        <taxon>Asteraceae</taxon>
        <taxon>Asteroideae</taxon>
        <taxon>Anthemideae</taxon>
        <taxon>Anthemidinae</taxon>
        <taxon>Tanacetum</taxon>
    </lineage>
</organism>
<evidence type="ECO:0000313" key="1">
    <source>
        <dbReference type="EMBL" id="GFD38354.1"/>
    </source>
</evidence>
<comment type="caution">
    <text evidence="1">The sequence shown here is derived from an EMBL/GenBank/DDBJ whole genome shotgun (WGS) entry which is preliminary data.</text>
</comment>
<accession>A0A699W2B0</accession>
<gene>
    <name evidence="1" type="ORF">Tci_910323</name>
</gene>
<sequence>ARFTTSTGGYEVGESSVVAAARQIRPALIIAESRRAEDRLISRLRRESTLVTQIEALQRDAVPYRDSRSMMKTD</sequence>
<reference evidence="1" key="1">
    <citation type="journal article" date="2019" name="Sci. Rep.">
        <title>Draft genome of Tanacetum cinerariifolium, the natural source of mosquito coil.</title>
        <authorList>
            <person name="Yamashiro T."/>
            <person name="Shiraishi A."/>
            <person name="Satake H."/>
            <person name="Nakayama K."/>
        </authorList>
    </citation>
    <scope>NUCLEOTIDE SEQUENCE</scope>
</reference>
<feature type="non-terminal residue" evidence="1">
    <location>
        <position position="1"/>
    </location>
</feature>
<protein>
    <submittedName>
        <fullName evidence="1">Uncharacterized protein</fullName>
    </submittedName>
</protein>
<proteinExistence type="predicted"/>
<dbReference type="AlphaFoldDB" id="A0A699W2B0"/>